<name>A0A8J8Q361_9EURY</name>
<comment type="caution">
    <text evidence="1">The sequence shown here is derived from an EMBL/GenBank/DDBJ whole genome shotgun (WGS) entry which is preliminary data.</text>
</comment>
<dbReference type="EMBL" id="PHNJ01000006">
    <property type="protein sequence ID" value="TYL38037.1"/>
    <property type="molecule type" value="Genomic_DNA"/>
</dbReference>
<proteinExistence type="predicted"/>
<evidence type="ECO:0000313" key="2">
    <source>
        <dbReference type="Proteomes" id="UP000766904"/>
    </source>
</evidence>
<gene>
    <name evidence="1" type="ORF">CV102_12575</name>
</gene>
<sequence>MRTGLLVALAVVTLAGIVLLVHYGLSSSNRHPLMDELDERLAEALAPGTGSHLERPPTVRRLAVSTERGGEPVFVPVVRVEFGTTDAPGMRIVFEYVADVLEAIHPVLEARGERVAHYDVEFRFGPDGLLVDGECRRVSVPTELADELLENDRYRAFDLWQDVKRGDGDETATTLWGVCRSGSRFDTGRRSGADSPELE</sequence>
<organism evidence="1 2">
    <name type="scientific">Natronococcus pandeyae</name>
    <dbReference type="NCBI Taxonomy" id="2055836"/>
    <lineage>
        <taxon>Archaea</taxon>
        <taxon>Methanobacteriati</taxon>
        <taxon>Methanobacteriota</taxon>
        <taxon>Stenosarchaea group</taxon>
        <taxon>Halobacteria</taxon>
        <taxon>Halobacteriales</taxon>
        <taxon>Natrialbaceae</taxon>
        <taxon>Natronococcus</taxon>
    </lineage>
</organism>
<evidence type="ECO:0000313" key="1">
    <source>
        <dbReference type="EMBL" id="TYL38037.1"/>
    </source>
</evidence>
<dbReference type="OrthoDB" id="200669at2157"/>
<reference evidence="1" key="1">
    <citation type="submission" date="2017-11" db="EMBL/GenBank/DDBJ databases">
        <authorList>
            <person name="Kajale S.C."/>
            <person name="Sharma A."/>
        </authorList>
    </citation>
    <scope>NUCLEOTIDE SEQUENCE</scope>
    <source>
        <strain evidence="1">LS1_42</strain>
    </source>
</reference>
<keyword evidence="2" id="KW-1185">Reference proteome</keyword>
<dbReference type="Proteomes" id="UP000766904">
    <property type="component" value="Unassembled WGS sequence"/>
</dbReference>
<accession>A0A8J8Q361</accession>
<dbReference type="RefSeq" id="WP_148858345.1">
    <property type="nucleotide sequence ID" value="NZ_PHNJ01000006.1"/>
</dbReference>
<protein>
    <submittedName>
        <fullName evidence="1">Uncharacterized protein</fullName>
    </submittedName>
</protein>
<dbReference type="AlphaFoldDB" id="A0A8J8Q361"/>